<evidence type="ECO:0000313" key="1">
    <source>
        <dbReference type="EMBL" id="GBM08450.1"/>
    </source>
</evidence>
<name>A0A4Y2CVI6_ARAVE</name>
<comment type="caution">
    <text evidence="1">The sequence shown here is derived from an EMBL/GenBank/DDBJ whole genome shotgun (WGS) entry which is preliminary data.</text>
</comment>
<sequence>MGRPLNQYLILQTSAPHQCILTLRSSFSVNQVHINGKSFVDSGLKSHPTFLYSFFEFYRPRLMFKKFGPTAWINKANARRPTPNHLMRRSETVIRLMESMQICFLYS</sequence>
<organism evidence="1 2">
    <name type="scientific">Araneus ventricosus</name>
    <name type="common">Orbweaver spider</name>
    <name type="synonym">Epeira ventricosa</name>
    <dbReference type="NCBI Taxonomy" id="182803"/>
    <lineage>
        <taxon>Eukaryota</taxon>
        <taxon>Metazoa</taxon>
        <taxon>Ecdysozoa</taxon>
        <taxon>Arthropoda</taxon>
        <taxon>Chelicerata</taxon>
        <taxon>Arachnida</taxon>
        <taxon>Araneae</taxon>
        <taxon>Araneomorphae</taxon>
        <taxon>Entelegynae</taxon>
        <taxon>Araneoidea</taxon>
        <taxon>Araneidae</taxon>
        <taxon>Araneus</taxon>
    </lineage>
</organism>
<proteinExistence type="predicted"/>
<evidence type="ECO:0000313" key="2">
    <source>
        <dbReference type="Proteomes" id="UP000499080"/>
    </source>
</evidence>
<dbReference type="EMBL" id="BGPR01000257">
    <property type="protein sequence ID" value="GBM08450.1"/>
    <property type="molecule type" value="Genomic_DNA"/>
</dbReference>
<dbReference type="AlphaFoldDB" id="A0A4Y2CVI6"/>
<protein>
    <submittedName>
        <fullName evidence="1">Uncharacterized protein</fullName>
    </submittedName>
</protein>
<dbReference type="Proteomes" id="UP000499080">
    <property type="component" value="Unassembled WGS sequence"/>
</dbReference>
<gene>
    <name evidence="1" type="ORF">AVEN_267718_1</name>
</gene>
<keyword evidence="2" id="KW-1185">Reference proteome</keyword>
<accession>A0A4Y2CVI6</accession>
<reference evidence="1 2" key="1">
    <citation type="journal article" date="2019" name="Sci. Rep.">
        <title>Orb-weaving spider Araneus ventricosus genome elucidates the spidroin gene catalogue.</title>
        <authorList>
            <person name="Kono N."/>
            <person name="Nakamura H."/>
            <person name="Ohtoshi R."/>
            <person name="Moran D.A.P."/>
            <person name="Shinohara A."/>
            <person name="Yoshida Y."/>
            <person name="Fujiwara M."/>
            <person name="Mori M."/>
            <person name="Tomita M."/>
            <person name="Arakawa K."/>
        </authorList>
    </citation>
    <scope>NUCLEOTIDE SEQUENCE [LARGE SCALE GENOMIC DNA]</scope>
</reference>